<evidence type="ECO:0000256" key="4">
    <source>
        <dbReference type="ARBA" id="ARBA00023002"/>
    </source>
</evidence>
<dbReference type="Gene3D" id="1.10.630.10">
    <property type="entry name" value="Cytochrome P450"/>
    <property type="match status" value="1"/>
</dbReference>
<dbReference type="AlphaFoldDB" id="V5X6V6"/>
<comment type="similarity">
    <text evidence="1 7">Belongs to the cytochrome P450 family.</text>
</comment>
<name>V5X6V6_MYCNE</name>
<keyword evidence="2 7" id="KW-0349">Heme</keyword>
<keyword evidence="5 7" id="KW-0408">Iron</keyword>
<dbReference type="Proteomes" id="UP000018763">
    <property type="component" value="Chromosome"/>
</dbReference>
<dbReference type="eggNOG" id="COG2124">
    <property type="taxonomic scope" value="Bacteria"/>
</dbReference>
<dbReference type="Pfam" id="PF00067">
    <property type="entry name" value="p450"/>
    <property type="match status" value="1"/>
</dbReference>
<dbReference type="PROSITE" id="PS00086">
    <property type="entry name" value="CYTOCHROME_P450"/>
    <property type="match status" value="1"/>
</dbReference>
<dbReference type="GO" id="GO:0016705">
    <property type="term" value="F:oxidoreductase activity, acting on paired donors, with incorporation or reduction of molecular oxygen"/>
    <property type="evidence" value="ECO:0007669"/>
    <property type="project" value="InterPro"/>
</dbReference>
<dbReference type="EMBL" id="CP006936">
    <property type="protein sequence ID" value="AHC23528.1"/>
    <property type="molecule type" value="Genomic_DNA"/>
</dbReference>
<dbReference type="InterPro" id="IPR001128">
    <property type="entry name" value="Cyt_P450"/>
</dbReference>
<evidence type="ECO:0000313" key="9">
    <source>
        <dbReference type="Proteomes" id="UP000018763"/>
    </source>
</evidence>
<keyword evidence="9" id="KW-1185">Reference proteome</keyword>
<dbReference type="PANTHER" id="PTHR46696:SF1">
    <property type="entry name" value="CYTOCHROME P450 YJIB-RELATED"/>
    <property type="match status" value="1"/>
</dbReference>
<dbReference type="InterPro" id="IPR002397">
    <property type="entry name" value="Cyt_P450_B"/>
</dbReference>
<evidence type="ECO:0000256" key="1">
    <source>
        <dbReference type="ARBA" id="ARBA00010617"/>
    </source>
</evidence>
<dbReference type="GO" id="GO:0004497">
    <property type="term" value="F:monooxygenase activity"/>
    <property type="evidence" value="ECO:0007669"/>
    <property type="project" value="UniProtKB-KW"/>
</dbReference>
<evidence type="ECO:0000256" key="3">
    <source>
        <dbReference type="ARBA" id="ARBA00022723"/>
    </source>
</evidence>
<keyword evidence="3 7" id="KW-0479">Metal-binding</keyword>
<evidence type="ECO:0000256" key="2">
    <source>
        <dbReference type="ARBA" id="ARBA00022617"/>
    </source>
</evidence>
<proteinExistence type="inferred from homology"/>
<keyword evidence="6 7" id="KW-0503">Monooxygenase</keyword>
<protein>
    <submittedName>
        <fullName evidence="8">Cytochrome P450</fullName>
    </submittedName>
</protein>
<dbReference type="KEGG" id="mne:D174_02470"/>
<dbReference type="SUPFAM" id="SSF48264">
    <property type="entry name" value="Cytochrome P450"/>
    <property type="match status" value="1"/>
</dbReference>
<evidence type="ECO:0000256" key="5">
    <source>
        <dbReference type="ARBA" id="ARBA00023004"/>
    </source>
</evidence>
<dbReference type="GO" id="GO:0005506">
    <property type="term" value="F:iron ion binding"/>
    <property type="evidence" value="ECO:0007669"/>
    <property type="project" value="InterPro"/>
</dbReference>
<dbReference type="HOGENOM" id="CLU_033716_0_2_11"/>
<evidence type="ECO:0000313" key="8">
    <source>
        <dbReference type="EMBL" id="AHC23528.1"/>
    </source>
</evidence>
<sequence>MFRPPTAVPVYRPDIYAHPALIDPYPHYLAMRRLGPVVWLPRHRLYALPRFSECKATLRDDDLFLSGHGVAANPLTNRLSRGTTLNSDGADHDRRRKLLAHRLMPRALRTLGEDVDALARAIVDAALARRTVDGVADLATALPLAVVPDLVGWPRGERKHLLDWGAATFDILGPVNVQALQALPRSLHMLRFAQRVVRERNVLPGSMAHELLTAVDEGTLDTEEVPPLLIDYIAPSLDTTISAISSALYLFATHPEQWELLKDDPARIPHAINEVVRFESPLRAFTRKTARESVVGGVRLPAGARVLVMYASANRDEREWDAPDVFDIRNDAGRHVAFGSGAHACAGQGLARLETTAMLKALIERVDRIEVTGRPIWGVNNIIRGYAQLPIRLIAA</sequence>
<evidence type="ECO:0000256" key="6">
    <source>
        <dbReference type="ARBA" id="ARBA00023033"/>
    </source>
</evidence>
<dbReference type="InterPro" id="IPR036396">
    <property type="entry name" value="Cyt_P450_sf"/>
</dbReference>
<organism evidence="8 9">
    <name type="scientific">Mycolicibacterium neoaurum VKM Ac-1815D</name>
    <dbReference type="NCBI Taxonomy" id="700508"/>
    <lineage>
        <taxon>Bacteria</taxon>
        <taxon>Bacillati</taxon>
        <taxon>Actinomycetota</taxon>
        <taxon>Actinomycetes</taxon>
        <taxon>Mycobacteriales</taxon>
        <taxon>Mycobacteriaceae</taxon>
        <taxon>Mycolicibacterium</taxon>
    </lineage>
</organism>
<evidence type="ECO:0000256" key="7">
    <source>
        <dbReference type="RuleBase" id="RU000461"/>
    </source>
</evidence>
<dbReference type="GO" id="GO:0020037">
    <property type="term" value="F:heme binding"/>
    <property type="evidence" value="ECO:0007669"/>
    <property type="project" value="InterPro"/>
</dbReference>
<gene>
    <name evidence="8" type="ORF">D174_02470</name>
</gene>
<dbReference type="PANTHER" id="PTHR46696">
    <property type="entry name" value="P450, PUTATIVE (EUROFUNG)-RELATED"/>
    <property type="match status" value="1"/>
</dbReference>
<accession>V5X6V6</accession>
<dbReference type="PRINTS" id="PR00359">
    <property type="entry name" value="BP450"/>
</dbReference>
<keyword evidence="4 7" id="KW-0560">Oxidoreductase</keyword>
<dbReference type="InterPro" id="IPR017972">
    <property type="entry name" value="Cyt_P450_CS"/>
</dbReference>
<reference evidence="8 9" key="1">
    <citation type="journal article" date="2014" name="Genome Announc.">
        <title>Complete Genome Sequence of Sterol-Transforming Mycobacterium neoaurum Strain VKM Ac-1815D.</title>
        <authorList>
            <person name="Shtratnikova V.Y."/>
            <person name="Bragin E.Y."/>
            <person name="Dovbnya D.V."/>
            <person name="Pekov Y.A."/>
            <person name="Schelkunov M.I."/>
            <person name="Strizhov N."/>
            <person name="Ivashina T.V."/>
            <person name="Ashapkin V.V."/>
            <person name="Donova M.V."/>
        </authorList>
    </citation>
    <scope>NUCLEOTIDE SEQUENCE [LARGE SCALE GENOMIC DNA]</scope>
    <source>
        <strain evidence="8 9">VKM Ac-1815D</strain>
    </source>
</reference>